<keyword evidence="4" id="KW-1185">Reference proteome</keyword>
<dbReference type="InterPro" id="IPR036859">
    <property type="entry name" value="CAP-Gly_dom_sf"/>
</dbReference>
<dbReference type="KEGG" id="osn:115227315"/>
<keyword evidence="1" id="KW-0175">Coiled coil</keyword>
<evidence type="ECO:0000256" key="1">
    <source>
        <dbReference type="SAM" id="Coils"/>
    </source>
</evidence>
<dbReference type="Proteomes" id="UP000515154">
    <property type="component" value="Linkage group LG2"/>
</dbReference>
<feature type="region of interest" description="Disordered" evidence="2">
    <location>
        <begin position="164"/>
        <end position="183"/>
    </location>
</feature>
<evidence type="ECO:0000256" key="2">
    <source>
        <dbReference type="SAM" id="MobiDB-lite"/>
    </source>
</evidence>
<name>A0A7E6ELU1_9MOLL</name>
<gene>
    <name evidence="5" type="primary">LOC115227315</name>
</gene>
<dbReference type="Gene3D" id="2.30.30.190">
    <property type="entry name" value="CAP Gly-rich-like domain"/>
    <property type="match status" value="1"/>
</dbReference>
<evidence type="ECO:0000313" key="4">
    <source>
        <dbReference type="Proteomes" id="UP000515154"/>
    </source>
</evidence>
<dbReference type="Pfam" id="PF01302">
    <property type="entry name" value="CAP_GLY"/>
    <property type="match status" value="1"/>
</dbReference>
<feature type="region of interest" description="Disordered" evidence="2">
    <location>
        <begin position="1060"/>
        <end position="1093"/>
    </location>
</feature>
<organism evidence="4 5">
    <name type="scientific">Octopus sinensis</name>
    <name type="common">East Asian common octopus</name>
    <dbReference type="NCBI Taxonomy" id="2607531"/>
    <lineage>
        <taxon>Eukaryota</taxon>
        <taxon>Metazoa</taxon>
        <taxon>Spiralia</taxon>
        <taxon>Lophotrochozoa</taxon>
        <taxon>Mollusca</taxon>
        <taxon>Cephalopoda</taxon>
        <taxon>Coleoidea</taxon>
        <taxon>Octopodiformes</taxon>
        <taxon>Octopoda</taxon>
        <taxon>Incirrata</taxon>
        <taxon>Octopodidae</taxon>
        <taxon>Octopus</taxon>
    </lineage>
</organism>
<feature type="coiled-coil region" evidence="1">
    <location>
        <begin position="602"/>
        <end position="629"/>
    </location>
</feature>
<dbReference type="SMART" id="SM01052">
    <property type="entry name" value="CAP_GLY"/>
    <property type="match status" value="1"/>
</dbReference>
<dbReference type="SUPFAM" id="SSF74924">
    <property type="entry name" value="Cap-Gly domain"/>
    <property type="match status" value="1"/>
</dbReference>
<feature type="domain" description="CAP-Gly" evidence="3">
    <location>
        <begin position="1188"/>
        <end position="1230"/>
    </location>
</feature>
<reference evidence="5" key="1">
    <citation type="submission" date="2025-08" db="UniProtKB">
        <authorList>
            <consortium name="RefSeq"/>
        </authorList>
    </citation>
    <scope>IDENTIFICATION</scope>
</reference>
<feature type="region of interest" description="Disordered" evidence="2">
    <location>
        <begin position="432"/>
        <end position="469"/>
    </location>
</feature>
<evidence type="ECO:0000259" key="3">
    <source>
        <dbReference type="PROSITE" id="PS50245"/>
    </source>
</evidence>
<dbReference type="RefSeq" id="XP_036356571.1">
    <property type="nucleotide sequence ID" value="XM_036500678.1"/>
</dbReference>
<sequence length="1241" mass="139759">MLTFMQVVSSLSERQCEVEKNSCKIPEVMGSTMEVGKYATCRYHWKKSLPFNVADKILLFVNYGQVDSGMTKVELLLKKSHYYSGELRIPCGEHSGILRVSQVDYQLESIQVKNYMFEIDLYIKDEPSNEFSSSPISRSINITRISPDISLQDQRIKSRLRLQKMSSTQNERAQTPDSTLTTEQELTLSINENKPSLSLDKQDGSEDNIGIFINDASSFDGRTTSKCIVSDVLEAKTPLQHTVWPNHSKETNANPDLFSKQISCNFESSNNLDLLSMNPETICENSGCVDKDPYLDMSPLLSTNILRPNDIEPSCSFYGSNPESLTRTQNDSLNLISALDWKDSLLSANQTTQNTMTNETHPICSDSKSLLNSKETSVFEIPVMTPQDATDTKCSMSSDLVPLVTPAVSPIPVGHNLLQHQQELQPLLPLPPQQQQQQHHPLQPQQHQQEQQQPQPIQPEQQEQQMLLQQQQQQQQHQQQQQQQLQQHLLQQQQQQLLHVQQGPVPCIPNGSDILPVFARKIYSSGNEVSGDTRDLTKPGRYAEDNIDLTHKLDLLQKMNETLHVELVQLRGSVPELVSKTHLSWLQSQSTLLKEECRDSLVKHLKEEKQSLQDEVMRLKEELFRYRHLVANSQNSSINSDAYSICSSFHGDNLVLHKQIADLQQQVIHLQETNLVTSGQLTKALREINSFQTQTYKITDLERVQDARGHLEQIDSKLENCTSSPVFTSTNEGDVYAWNGSQSNQDSNENTGCEETLKTNENNNKSLATGNIEVTDCVFPQTNSRHLSAESKEMQNIPGGKSQLENNHSGPDCKSASELWAKDKAQLTEMGTDNMNLISSSLTSSKSGKRNDKMHREDAVNRKKEAQHREFNNIELVNNSLITDVHSFPPSRQTRWDQYNQVRLNETSIRKLQKSLDAQDHMHQSFLEHYKPNSNFQASLSHTNDQQKSSRNRFKRGVTPARTNGQFVHSATSDSTSCLLAASIFPVVTTSGDSPADLGDDVPDFSDTATDVLLNTTPTERNTMSSFYSPPLALSLSPTVKEDVTNRFCHQLSLDSISSSCQSVSNTDASSQHRSSRKRSQSAEPRVKNSAVSDTLQVDSIVAENRTARLHSSHPTQLNYMNRLKKVQEKPANRKFITGSESSKRQWSLTQGKRPYVPQSPDDIHLGDIVKFSKYGGKISQGIVKFIGPLSGRSDTYIGIELHQDDGKHDGVFEGNRYFKCKPNKGVFVTYNKIVMAWVPC</sequence>
<dbReference type="InterPro" id="IPR000938">
    <property type="entry name" value="CAP-Gly_domain"/>
</dbReference>
<proteinExistence type="predicted"/>
<evidence type="ECO:0000313" key="5">
    <source>
        <dbReference type="RefSeq" id="XP_036356571.1"/>
    </source>
</evidence>
<accession>A0A7E6ELU1</accession>
<feature type="compositionally biased region" description="Polar residues" evidence="2">
    <location>
        <begin position="164"/>
        <end position="178"/>
    </location>
</feature>
<feature type="compositionally biased region" description="Low complexity" evidence="2">
    <location>
        <begin position="1060"/>
        <end position="1073"/>
    </location>
</feature>
<dbReference type="PROSITE" id="PS00845">
    <property type="entry name" value="CAP_GLY_1"/>
    <property type="match status" value="1"/>
</dbReference>
<dbReference type="AlphaFoldDB" id="A0A7E6ELU1"/>
<feature type="region of interest" description="Disordered" evidence="2">
    <location>
        <begin position="788"/>
        <end position="813"/>
    </location>
</feature>
<protein>
    <submittedName>
        <fullName evidence="5">Uncharacterized protein LOC115227315 isoform X1</fullName>
    </submittedName>
</protein>
<dbReference type="PROSITE" id="PS50245">
    <property type="entry name" value="CAP_GLY_2"/>
    <property type="match status" value="1"/>
</dbReference>